<name>G2YDP4_BOTF4</name>
<protein>
    <submittedName>
        <fullName evidence="1">Uncharacterized protein</fullName>
    </submittedName>
</protein>
<organism evidence="1 2">
    <name type="scientific">Botryotinia fuckeliana (strain T4)</name>
    <name type="common">Noble rot fungus</name>
    <name type="synonym">Botrytis cinerea</name>
    <dbReference type="NCBI Taxonomy" id="999810"/>
    <lineage>
        <taxon>Eukaryota</taxon>
        <taxon>Fungi</taxon>
        <taxon>Dikarya</taxon>
        <taxon>Ascomycota</taxon>
        <taxon>Pezizomycotina</taxon>
        <taxon>Leotiomycetes</taxon>
        <taxon>Helotiales</taxon>
        <taxon>Sclerotiniaceae</taxon>
        <taxon>Botrytis</taxon>
    </lineage>
</organism>
<dbReference type="Proteomes" id="UP000008177">
    <property type="component" value="Unplaced contigs"/>
</dbReference>
<accession>G2YDP4</accession>
<dbReference type="InParanoid" id="G2YDP4"/>
<gene>
    <name evidence="1" type="ORF">BofuT4_uP096000.1</name>
</gene>
<reference evidence="2" key="1">
    <citation type="journal article" date="2011" name="PLoS Genet.">
        <title>Genomic analysis of the necrotrophic fungal pathogens Sclerotinia sclerotiorum and Botrytis cinerea.</title>
        <authorList>
            <person name="Amselem J."/>
            <person name="Cuomo C.A."/>
            <person name="van Kan J.A."/>
            <person name="Viaud M."/>
            <person name="Benito E.P."/>
            <person name="Couloux A."/>
            <person name="Coutinho P.M."/>
            <person name="de Vries R.P."/>
            <person name="Dyer P.S."/>
            <person name="Fillinger S."/>
            <person name="Fournier E."/>
            <person name="Gout L."/>
            <person name="Hahn M."/>
            <person name="Kohn L."/>
            <person name="Lapalu N."/>
            <person name="Plummer K.M."/>
            <person name="Pradier J.M."/>
            <person name="Quevillon E."/>
            <person name="Sharon A."/>
            <person name="Simon A."/>
            <person name="ten Have A."/>
            <person name="Tudzynski B."/>
            <person name="Tudzynski P."/>
            <person name="Wincker P."/>
            <person name="Andrew M."/>
            <person name="Anthouard V."/>
            <person name="Beever R.E."/>
            <person name="Beffa R."/>
            <person name="Benoit I."/>
            <person name="Bouzid O."/>
            <person name="Brault B."/>
            <person name="Chen Z."/>
            <person name="Choquer M."/>
            <person name="Collemare J."/>
            <person name="Cotton P."/>
            <person name="Danchin E.G."/>
            <person name="Da Silva C."/>
            <person name="Gautier A."/>
            <person name="Giraud C."/>
            <person name="Giraud T."/>
            <person name="Gonzalez C."/>
            <person name="Grossetete S."/>
            <person name="Guldener U."/>
            <person name="Henrissat B."/>
            <person name="Howlett B.J."/>
            <person name="Kodira C."/>
            <person name="Kretschmer M."/>
            <person name="Lappartient A."/>
            <person name="Leroch M."/>
            <person name="Levis C."/>
            <person name="Mauceli E."/>
            <person name="Neuveglise C."/>
            <person name="Oeser B."/>
            <person name="Pearson M."/>
            <person name="Poulain J."/>
            <person name="Poussereau N."/>
            <person name="Quesneville H."/>
            <person name="Rascle C."/>
            <person name="Schumacher J."/>
            <person name="Segurens B."/>
            <person name="Sexton A."/>
            <person name="Silva E."/>
            <person name="Sirven C."/>
            <person name="Soanes D.M."/>
            <person name="Talbot N.J."/>
            <person name="Templeton M."/>
            <person name="Yandava C."/>
            <person name="Yarden O."/>
            <person name="Zeng Q."/>
            <person name="Rollins J.A."/>
            <person name="Lebrun M.H."/>
            <person name="Dickman M."/>
        </authorList>
    </citation>
    <scope>NUCLEOTIDE SEQUENCE [LARGE SCALE GENOMIC DNA]</scope>
    <source>
        <strain evidence="2">T4</strain>
    </source>
</reference>
<proteinExistence type="predicted"/>
<sequence>MAIAQLYQSEFHRSEHLTNEYLIIEKSNWFRHRICQEMIHHLLLQTLLQVRRCSLS</sequence>
<dbReference type="AlphaFoldDB" id="G2YDP4"/>
<dbReference type="HOGENOM" id="CLU_3013948_0_0_1"/>
<evidence type="ECO:0000313" key="1">
    <source>
        <dbReference type="EMBL" id="CCD49892.1"/>
    </source>
</evidence>
<dbReference type="EMBL" id="FQ790321">
    <property type="protein sequence ID" value="CCD49892.1"/>
    <property type="molecule type" value="Genomic_DNA"/>
</dbReference>
<evidence type="ECO:0000313" key="2">
    <source>
        <dbReference type="Proteomes" id="UP000008177"/>
    </source>
</evidence>